<dbReference type="InterPro" id="IPR005224">
    <property type="entry name" value="SfsA"/>
</dbReference>
<feature type="domain" description="Sugar fermentation stimulation protein C-terminal" evidence="1">
    <location>
        <begin position="102"/>
        <end position="229"/>
    </location>
</feature>
<dbReference type="Proteomes" id="UP000315399">
    <property type="component" value="Unassembled WGS sequence"/>
</dbReference>
<dbReference type="GO" id="GO:0003677">
    <property type="term" value="F:DNA binding"/>
    <property type="evidence" value="ECO:0007669"/>
    <property type="project" value="InterPro"/>
</dbReference>
<dbReference type="AlphaFoldDB" id="A0A523BDK5"/>
<dbReference type="Pfam" id="PF03749">
    <property type="entry name" value="SfsA"/>
    <property type="match status" value="1"/>
</dbReference>
<reference evidence="3 4" key="1">
    <citation type="journal article" date="2019" name="Nat. Microbiol.">
        <title>Expanding anaerobic alkane metabolism in the domain of Archaea.</title>
        <authorList>
            <person name="Wang Y."/>
            <person name="Wegener G."/>
            <person name="Hou J."/>
            <person name="Wang F."/>
            <person name="Xiao X."/>
        </authorList>
    </citation>
    <scope>NUCLEOTIDE SEQUENCE [LARGE SCALE GENOMIC DNA]</scope>
    <source>
        <strain evidence="3">WYZ-LMO10</strain>
    </source>
</reference>
<feature type="domain" description="SfsA N-terminal OB" evidence="2">
    <location>
        <begin position="31"/>
        <end position="97"/>
    </location>
</feature>
<name>A0A523BDK5_9CREN</name>
<dbReference type="Gene3D" id="2.40.50.580">
    <property type="match status" value="1"/>
</dbReference>
<accession>A0A523BDK5</accession>
<dbReference type="InterPro" id="IPR041465">
    <property type="entry name" value="SfsA_N"/>
</dbReference>
<dbReference type="NCBIfam" id="TIGR00230">
    <property type="entry name" value="sfsA"/>
    <property type="match status" value="1"/>
</dbReference>
<evidence type="ECO:0000313" key="3">
    <source>
        <dbReference type="EMBL" id="TDA38942.1"/>
    </source>
</evidence>
<proteinExistence type="predicted"/>
<evidence type="ECO:0000313" key="4">
    <source>
        <dbReference type="Proteomes" id="UP000315399"/>
    </source>
</evidence>
<gene>
    <name evidence="3" type="primary">sfsA</name>
    <name evidence="3" type="ORF">DSO08_03405</name>
</gene>
<dbReference type="InterPro" id="IPR040452">
    <property type="entry name" value="SfsA_C"/>
</dbReference>
<evidence type="ECO:0000259" key="2">
    <source>
        <dbReference type="Pfam" id="PF17746"/>
    </source>
</evidence>
<comment type="caution">
    <text evidence="3">The sequence shown here is derived from an EMBL/GenBank/DDBJ whole genome shotgun (WGS) entry which is preliminary data.</text>
</comment>
<sequence length="245" mass="27924">MMEEIIGGARQLLEAKPIFEVAGQIQRGVFISRLNRFTVLLEYEGRDLMCHLHDPGRLRELLVPGAPILFREAQTKGSRRKTRHDVLAVHSSGNWVITDSRMPNYILKRAIELSIFDYKVVAEEVKYGDSRIDFLLERDGVQYITEVKGCTLCRDGVALFPDAPTSRGSRQIMRMLEYPGARPLLVFVIMRPDARTLRPNVGTDPKFYEIVREGITRGLSTISFKVSLEDGRFIWFRGAVPVVWG</sequence>
<protein>
    <submittedName>
        <fullName evidence="3">DNA/RNA nuclease SfsA</fullName>
    </submittedName>
</protein>
<organism evidence="3 4">
    <name type="scientific">Thermoproteota archaeon</name>
    <dbReference type="NCBI Taxonomy" id="2056631"/>
    <lineage>
        <taxon>Archaea</taxon>
        <taxon>Thermoproteota</taxon>
    </lineage>
</organism>
<dbReference type="CDD" id="cd22357">
    <property type="entry name" value="SfsA-like"/>
    <property type="match status" value="1"/>
</dbReference>
<evidence type="ECO:0000259" key="1">
    <source>
        <dbReference type="Pfam" id="PF03749"/>
    </source>
</evidence>
<dbReference type="PANTHER" id="PTHR30545">
    <property type="entry name" value="SUGAR FERMENTATION STIMULATION PROTEIN A"/>
    <property type="match status" value="1"/>
</dbReference>
<dbReference type="EMBL" id="QNVH01000026">
    <property type="protein sequence ID" value="TDA38942.1"/>
    <property type="molecule type" value="Genomic_DNA"/>
</dbReference>
<dbReference type="Pfam" id="PF17746">
    <property type="entry name" value="SfsA_N"/>
    <property type="match status" value="1"/>
</dbReference>
<dbReference type="PANTHER" id="PTHR30545:SF2">
    <property type="entry name" value="SUGAR FERMENTATION STIMULATION PROTEIN A"/>
    <property type="match status" value="1"/>
</dbReference>
<dbReference type="Gene3D" id="3.40.1350.60">
    <property type="match status" value="1"/>
</dbReference>